<keyword evidence="5" id="KW-0812">Transmembrane</keyword>
<dbReference type="PANTHER" id="PTHR31250">
    <property type="entry name" value="IQ DOMAIN-CONTAINING PROTEIN IQM3"/>
    <property type="match status" value="1"/>
</dbReference>
<dbReference type="InterPro" id="IPR044159">
    <property type="entry name" value="IQM"/>
</dbReference>
<feature type="transmembrane region" description="Helical" evidence="5">
    <location>
        <begin position="252"/>
        <end position="272"/>
    </location>
</feature>
<evidence type="ECO:0000313" key="6">
    <source>
        <dbReference type="EMBL" id="RYR49217.1"/>
    </source>
</evidence>
<organism evidence="6 7">
    <name type="scientific">Arachis hypogaea</name>
    <name type="common">Peanut</name>
    <dbReference type="NCBI Taxonomy" id="3818"/>
    <lineage>
        <taxon>Eukaryota</taxon>
        <taxon>Viridiplantae</taxon>
        <taxon>Streptophyta</taxon>
        <taxon>Embryophyta</taxon>
        <taxon>Tracheophyta</taxon>
        <taxon>Spermatophyta</taxon>
        <taxon>Magnoliopsida</taxon>
        <taxon>eudicotyledons</taxon>
        <taxon>Gunneridae</taxon>
        <taxon>Pentapetalae</taxon>
        <taxon>rosids</taxon>
        <taxon>fabids</taxon>
        <taxon>Fabales</taxon>
        <taxon>Fabaceae</taxon>
        <taxon>Papilionoideae</taxon>
        <taxon>50 kb inversion clade</taxon>
        <taxon>dalbergioids sensu lato</taxon>
        <taxon>Dalbergieae</taxon>
        <taxon>Pterocarpus clade</taxon>
        <taxon>Arachis</taxon>
    </lineage>
</organism>
<dbReference type="Proteomes" id="UP000289738">
    <property type="component" value="Chromosome A07"/>
</dbReference>
<protein>
    <submittedName>
        <fullName evidence="6">Uncharacterized protein</fullName>
    </submittedName>
</protein>
<dbReference type="EMBL" id="SDMP01000007">
    <property type="protein sequence ID" value="RYR49217.1"/>
    <property type="molecule type" value="Genomic_DNA"/>
</dbReference>
<dbReference type="PANTHER" id="PTHR31250:SF10">
    <property type="entry name" value="IQ DOMAIN-CONTAINING PROTEIN IQM3"/>
    <property type="match status" value="1"/>
</dbReference>
<dbReference type="GO" id="GO:0005634">
    <property type="term" value="C:nucleus"/>
    <property type="evidence" value="ECO:0007669"/>
    <property type="project" value="UniProtKB-SubCell"/>
</dbReference>
<keyword evidence="4" id="KW-0539">Nucleus</keyword>
<evidence type="ECO:0000256" key="1">
    <source>
        <dbReference type="ARBA" id="ARBA00004123"/>
    </source>
</evidence>
<feature type="transmembrane region" description="Helical" evidence="5">
    <location>
        <begin position="225"/>
        <end position="246"/>
    </location>
</feature>
<dbReference type="GO" id="GO:0005737">
    <property type="term" value="C:cytoplasm"/>
    <property type="evidence" value="ECO:0007669"/>
    <property type="project" value="UniProtKB-SubCell"/>
</dbReference>
<reference evidence="6 7" key="1">
    <citation type="submission" date="2019-01" db="EMBL/GenBank/DDBJ databases">
        <title>Sequencing of cultivated peanut Arachis hypogaea provides insights into genome evolution and oil improvement.</title>
        <authorList>
            <person name="Chen X."/>
        </authorList>
    </citation>
    <scope>NUCLEOTIDE SEQUENCE [LARGE SCALE GENOMIC DNA]</scope>
    <source>
        <strain evidence="7">cv. Fuhuasheng</strain>
        <tissue evidence="6">Leaves</tissue>
    </source>
</reference>
<comment type="caution">
    <text evidence="6">The sequence shown here is derived from an EMBL/GenBank/DDBJ whole genome shotgun (WGS) entry which is preliminary data.</text>
</comment>
<evidence type="ECO:0000256" key="4">
    <source>
        <dbReference type="ARBA" id="ARBA00023242"/>
    </source>
</evidence>
<keyword evidence="7" id="KW-1185">Reference proteome</keyword>
<keyword evidence="5" id="KW-0472">Membrane</keyword>
<evidence type="ECO:0000256" key="3">
    <source>
        <dbReference type="ARBA" id="ARBA00022490"/>
    </source>
</evidence>
<gene>
    <name evidence="6" type="ORF">Ahy_A07g035565</name>
</gene>
<feature type="transmembrane region" description="Helical" evidence="5">
    <location>
        <begin position="316"/>
        <end position="335"/>
    </location>
</feature>
<keyword evidence="5" id="KW-1133">Transmembrane helix</keyword>
<evidence type="ECO:0000256" key="2">
    <source>
        <dbReference type="ARBA" id="ARBA00004496"/>
    </source>
</evidence>
<proteinExistence type="predicted"/>
<dbReference type="AlphaFoldDB" id="A0A445CE49"/>
<accession>A0A445CE49</accession>
<dbReference type="STRING" id="3818.A0A445CE49"/>
<comment type="subcellular location">
    <subcellularLocation>
        <location evidence="2">Cytoplasm</location>
    </subcellularLocation>
    <subcellularLocation>
        <location evidence="1">Nucleus</location>
    </subcellularLocation>
</comment>
<keyword evidence="3" id="KW-0963">Cytoplasm</keyword>
<evidence type="ECO:0000256" key="5">
    <source>
        <dbReference type="SAM" id="Phobius"/>
    </source>
</evidence>
<evidence type="ECO:0000313" key="7">
    <source>
        <dbReference type="Proteomes" id="UP000289738"/>
    </source>
</evidence>
<name>A0A445CE49_ARAHY</name>
<sequence length="426" mass="48118">MEVDTLSAFEPFSFGDFRLTTSSDYSQLSPNVDPHAPSRAALRVQKVYCSYRTRCRLADSAVVAEELWCGGASSTSIYNFSIFIPSCNSFSNLLKNQIFYFNYYYFCLNFHSFNLPESAASRWSRVRLNASKVGKGLSLDAQAQKLAFQHWIEAELIHAIVMDTTCITITKNGVKRILVNHSSIGDNSTGLFPGSSLDIRSLHLDSKHLCQITLNLPVNAFASKIAMYLAPSPNILIFSHMLILLYESRARLVHVHGNFLVYIFLILNKYALTMNPLARSLEEFLPHRISSTTWCFMLLRTILVMATHLTGFLIPYYGLVMALIGSLLSTLVNGGEPEEKKVCGRPRKAASQCNTMRAKRAVVAMLARSKESVKIEDINMTEEERTEEERTEKEQKELMPLLMGGKLKSYQLKGVKWLISLQNNMY</sequence>